<dbReference type="AlphaFoldDB" id="A0A328WTE0"/>
<accession>A0A328WTE0</accession>
<evidence type="ECO:0000256" key="1">
    <source>
        <dbReference type="SAM" id="MobiDB-lite"/>
    </source>
</evidence>
<proteinExistence type="predicted"/>
<evidence type="ECO:0000313" key="2">
    <source>
        <dbReference type="EMBL" id="RAR46648.1"/>
    </source>
</evidence>
<feature type="region of interest" description="Disordered" evidence="1">
    <location>
        <begin position="55"/>
        <end position="99"/>
    </location>
</feature>
<comment type="caution">
    <text evidence="2">The sequence shown here is derived from an EMBL/GenBank/DDBJ whole genome shotgun (WGS) entry which is preliminary data.</text>
</comment>
<evidence type="ECO:0000313" key="3">
    <source>
        <dbReference type="Proteomes" id="UP000249518"/>
    </source>
</evidence>
<sequence>MPLRLGFIIKNALLRILICVPLKSRLCPQLIHQLVTTLMNLNFLMVKKLTKKAKRLRVSARNPKSEASKHSLQLKKNNQKKENDNPPEIRPNSPSRSESKKIRVNFLNPRHPRSNLTNLNSYYNFLSQHPNFLMVKKLTKKAKRLRVSARNPKSEASKQSLQLKKNNQKKENDNPAEIRPNPPSRSESNKIRVNFLNPRHPRSNLTNLNSYYNFLSQHPTIAPLPH</sequence>
<feature type="region of interest" description="Disordered" evidence="1">
    <location>
        <begin position="143"/>
        <end position="189"/>
    </location>
</feature>
<keyword evidence="3" id="KW-1185">Reference proteome</keyword>
<gene>
    <name evidence="2" type="ORF">B0I10_11652</name>
</gene>
<organism evidence="2 3">
    <name type="scientific">Flavobacterium lacus</name>
    <dbReference type="NCBI Taxonomy" id="1353778"/>
    <lineage>
        <taxon>Bacteria</taxon>
        <taxon>Pseudomonadati</taxon>
        <taxon>Bacteroidota</taxon>
        <taxon>Flavobacteriia</taxon>
        <taxon>Flavobacteriales</taxon>
        <taxon>Flavobacteriaceae</taxon>
        <taxon>Flavobacterium</taxon>
    </lineage>
</organism>
<dbReference type="EMBL" id="QLSV01000016">
    <property type="protein sequence ID" value="RAR46648.1"/>
    <property type="molecule type" value="Genomic_DNA"/>
</dbReference>
<dbReference type="Proteomes" id="UP000249518">
    <property type="component" value="Unassembled WGS sequence"/>
</dbReference>
<name>A0A328WTE0_9FLAO</name>
<reference evidence="2 3" key="1">
    <citation type="submission" date="2018-06" db="EMBL/GenBank/DDBJ databases">
        <title>Genomic Encyclopedia of Type Strains, Phase III (KMG-III): the genomes of soil and plant-associated and newly described type strains.</title>
        <authorList>
            <person name="Whitman W."/>
        </authorList>
    </citation>
    <scope>NUCLEOTIDE SEQUENCE [LARGE SCALE GENOMIC DNA]</scope>
    <source>
        <strain evidence="2 3">CGMCC 1.12504</strain>
    </source>
</reference>
<protein>
    <submittedName>
        <fullName evidence="2">Uncharacterized protein</fullName>
    </submittedName>
</protein>